<dbReference type="HOGENOM" id="CLU_047273_2_0_1"/>
<sequence>MDNKKIKTISQLDTPFTSVQWPEVSSKDQETIVELLCSILSPIGAYRSNHITPSKGKRSRKRKRRNSKPEDEKSSETPPPPEISSYIVTGLNSIHRILEGSTKKGFETKETPSSLETETRPQTDQIISSPNPPNPPHPHFSAIFVSRSNQPPILHAHLPQIIATASKAHPTKPSTRLVALPKGCETRVAAALGLPRVAFLGIIDNAPYSKALLDIVRDCVQEIEIPWLDEARKSEYLDTKIDSIQTSIGEVKSK</sequence>
<keyword evidence="3" id="KW-1185">Reference proteome</keyword>
<comment type="caution">
    <text evidence="2">The sequence shown here is derived from an EMBL/GenBank/DDBJ whole genome shotgun (WGS) entry which is preliminary data.</text>
</comment>
<feature type="compositionally biased region" description="Polar residues" evidence="1">
    <location>
        <begin position="111"/>
        <end position="125"/>
    </location>
</feature>
<reference evidence="2 3" key="1">
    <citation type="journal article" date="2014" name="Genome Announc.">
        <title>Draft genome sequence of Sclerotinia borealis, a psychrophilic plant pathogenic fungus.</title>
        <authorList>
            <person name="Mardanov A.V."/>
            <person name="Beletsky A.V."/>
            <person name="Kadnikov V.V."/>
            <person name="Ignatov A.N."/>
            <person name="Ravin N.V."/>
        </authorList>
    </citation>
    <scope>NUCLEOTIDE SEQUENCE [LARGE SCALE GENOMIC DNA]</scope>
    <source>
        <strain evidence="3">F-4157</strain>
    </source>
</reference>
<dbReference type="InterPro" id="IPR013241">
    <property type="entry name" value="RNase_P_Pop3"/>
</dbReference>
<dbReference type="AlphaFoldDB" id="W9C8E4"/>
<feature type="compositionally biased region" description="Basic and acidic residues" evidence="1">
    <location>
        <begin position="98"/>
        <end position="110"/>
    </location>
</feature>
<feature type="compositionally biased region" description="Basic residues" evidence="1">
    <location>
        <begin position="55"/>
        <end position="66"/>
    </location>
</feature>
<dbReference type="Pfam" id="PF08228">
    <property type="entry name" value="RNase_P_pop3"/>
    <property type="match status" value="1"/>
</dbReference>
<dbReference type="OrthoDB" id="20109at2759"/>
<dbReference type="STRING" id="1432307.W9C8E4"/>
<dbReference type="PANTHER" id="PTHR28272">
    <property type="entry name" value="RIBONUCLEASES P/MRP PROTEIN SUBUNIT POP3"/>
    <property type="match status" value="1"/>
</dbReference>
<dbReference type="GO" id="GO:0000171">
    <property type="term" value="F:ribonuclease MRP activity"/>
    <property type="evidence" value="ECO:0007669"/>
    <property type="project" value="TreeGrafter"/>
</dbReference>
<dbReference type="Proteomes" id="UP000019487">
    <property type="component" value="Unassembled WGS sequence"/>
</dbReference>
<name>W9C8E4_SCLBF</name>
<gene>
    <name evidence="2" type="ORF">SBOR_8473</name>
</gene>
<dbReference type="GO" id="GO:0005829">
    <property type="term" value="C:cytosol"/>
    <property type="evidence" value="ECO:0007669"/>
    <property type="project" value="TreeGrafter"/>
</dbReference>
<evidence type="ECO:0000313" key="3">
    <source>
        <dbReference type="Proteomes" id="UP000019487"/>
    </source>
</evidence>
<evidence type="ECO:0000313" key="2">
    <source>
        <dbReference type="EMBL" id="ESZ91139.1"/>
    </source>
</evidence>
<dbReference type="PANTHER" id="PTHR28272:SF1">
    <property type="entry name" value="RIBONUCLEASES P_MRP PROTEIN SUBUNIT POP3"/>
    <property type="match status" value="1"/>
</dbReference>
<dbReference type="GO" id="GO:0000172">
    <property type="term" value="C:ribonuclease MRP complex"/>
    <property type="evidence" value="ECO:0007669"/>
    <property type="project" value="TreeGrafter"/>
</dbReference>
<dbReference type="GO" id="GO:0004526">
    <property type="term" value="F:ribonuclease P activity"/>
    <property type="evidence" value="ECO:0007669"/>
    <property type="project" value="TreeGrafter"/>
</dbReference>
<evidence type="ECO:0000256" key="1">
    <source>
        <dbReference type="SAM" id="MobiDB-lite"/>
    </source>
</evidence>
<feature type="region of interest" description="Disordered" evidence="1">
    <location>
        <begin position="98"/>
        <end position="139"/>
    </location>
</feature>
<feature type="region of interest" description="Disordered" evidence="1">
    <location>
        <begin position="46"/>
        <end position="86"/>
    </location>
</feature>
<organism evidence="2 3">
    <name type="scientific">Sclerotinia borealis (strain F-4128)</name>
    <dbReference type="NCBI Taxonomy" id="1432307"/>
    <lineage>
        <taxon>Eukaryota</taxon>
        <taxon>Fungi</taxon>
        <taxon>Dikarya</taxon>
        <taxon>Ascomycota</taxon>
        <taxon>Pezizomycotina</taxon>
        <taxon>Leotiomycetes</taxon>
        <taxon>Helotiales</taxon>
        <taxon>Sclerotiniaceae</taxon>
        <taxon>Sclerotinia</taxon>
    </lineage>
</organism>
<dbReference type="GO" id="GO:0005655">
    <property type="term" value="C:nucleolar ribonuclease P complex"/>
    <property type="evidence" value="ECO:0007669"/>
    <property type="project" value="TreeGrafter"/>
</dbReference>
<dbReference type="EMBL" id="AYSA01000539">
    <property type="protein sequence ID" value="ESZ91139.1"/>
    <property type="molecule type" value="Genomic_DNA"/>
</dbReference>
<dbReference type="GO" id="GO:0006364">
    <property type="term" value="P:rRNA processing"/>
    <property type="evidence" value="ECO:0007669"/>
    <property type="project" value="InterPro"/>
</dbReference>
<protein>
    <submittedName>
        <fullName evidence="2">Uncharacterized protein</fullName>
    </submittedName>
</protein>
<dbReference type="GO" id="GO:0034965">
    <property type="term" value="P:intronic box C/D snoRNA processing"/>
    <property type="evidence" value="ECO:0007669"/>
    <property type="project" value="TreeGrafter"/>
</dbReference>
<accession>W9C8E4</accession>
<dbReference type="GO" id="GO:0008033">
    <property type="term" value="P:tRNA processing"/>
    <property type="evidence" value="ECO:0007669"/>
    <property type="project" value="InterPro"/>
</dbReference>
<proteinExistence type="predicted"/>